<proteinExistence type="predicted"/>
<dbReference type="Proteomes" id="UP001396334">
    <property type="component" value="Unassembled WGS sequence"/>
</dbReference>
<keyword evidence="2" id="KW-1185">Reference proteome</keyword>
<dbReference type="EMBL" id="JBBPBN010000699">
    <property type="protein sequence ID" value="KAK8483158.1"/>
    <property type="molecule type" value="Genomic_DNA"/>
</dbReference>
<sequence length="79" mass="8773">MEGGGALEMDGSADASYVHFLLRRLETKPNVELGHLLLLKMELAKTMAWLPTLPRRSDVFSEFPSDVVEVPPSVPHPMN</sequence>
<evidence type="ECO:0000313" key="1">
    <source>
        <dbReference type="EMBL" id="KAK8483158.1"/>
    </source>
</evidence>
<accession>A0ABR1ZR37</accession>
<organism evidence="1 2">
    <name type="scientific">Hibiscus sabdariffa</name>
    <name type="common">roselle</name>
    <dbReference type="NCBI Taxonomy" id="183260"/>
    <lineage>
        <taxon>Eukaryota</taxon>
        <taxon>Viridiplantae</taxon>
        <taxon>Streptophyta</taxon>
        <taxon>Embryophyta</taxon>
        <taxon>Tracheophyta</taxon>
        <taxon>Spermatophyta</taxon>
        <taxon>Magnoliopsida</taxon>
        <taxon>eudicotyledons</taxon>
        <taxon>Gunneridae</taxon>
        <taxon>Pentapetalae</taxon>
        <taxon>rosids</taxon>
        <taxon>malvids</taxon>
        <taxon>Malvales</taxon>
        <taxon>Malvaceae</taxon>
        <taxon>Malvoideae</taxon>
        <taxon>Hibiscus</taxon>
    </lineage>
</organism>
<reference evidence="1 2" key="1">
    <citation type="journal article" date="2024" name="G3 (Bethesda)">
        <title>Genome assembly of Hibiscus sabdariffa L. provides insights into metabolisms of medicinal natural products.</title>
        <authorList>
            <person name="Kim T."/>
        </authorList>
    </citation>
    <scope>NUCLEOTIDE SEQUENCE [LARGE SCALE GENOMIC DNA]</scope>
    <source>
        <strain evidence="1">TK-2024</strain>
        <tissue evidence="1">Old leaves</tissue>
    </source>
</reference>
<evidence type="ECO:0000313" key="2">
    <source>
        <dbReference type="Proteomes" id="UP001396334"/>
    </source>
</evidence>
<gene>
    <name evidence="1" type="ORF">V6N11_069027</name>
</gene>
<name>A0ABR1ZR37_9ROSI</name>
<protein>
    <submittedName>
        <fullName evidence="1">Uncharacterized protein</fullName>
    </submittedName>
</protein>
<comment type="caution">
    <text evidence="1">The sequence shown here is derived from an EMBL/GenBank/DDBJ whole genome shotgun (WGS) entry which is preliminary data.</text>
</comment>